<dbReference type="PROSITE" id="PS50969">
    <property type="entry name" value="FCP1"/>
    <property type="match status" value="1"/>
</dbReference>
<dbReference type="Proteomes" id="UP000652761">
    <property type="component" value="Unassembled WGS sequence"/>
</dbReference>
<keyword evidence="9" id="KW-1185">Reference proteome</keyword>
<dbReference type="GO" id="GO:0005634">
    <property type="term" value="C:nucleus"/>
    <property type="evidence" value="ECO:0007669"/>
    <property type="project" value="UniProtKB-SubCell"/>
</dbReference>
<dbReference type="InterPro" id="IPR011947">
    <property type="entry name" value="FCP1_euk"/>
</dbReference>
<comment type="catalytic activity">
    <reaction evidence="5 6">
        <text>O-phospho-L-threonyl-[protein] + H2O = L-threonyl-[protein] + phosphate</text>
        <dbReference type="Rhea" id="RHEA:47004"/>
        <dbReference type="Rhea" id="RHEA-COMP:11060"/>
        <dbReference type="Rhea" id="RHEA-COMP:11605"/>
        <dbReference type="ChEBI" id="CHEBI:15377"/>
        <dbReference type="ChEBI" id="CHEBI:30013"/>
        <dbReference type="ChEBI" id="CHEBI:43474"/>
        <dbReference type="ChEBI" id="CHEBI:61977"/>
        <dbReference type="EC" id="3.1.3.16"/>
    </reaction>
</comment>
<evidence type="ECO:0000256" key="1">
    <source>
        <dbReference type="ARBA" id="ARBA00004123"/>
    </source>
</evidence>
<keyword evidence="3 6" id="KW-0539">Nucleus</keyword>
<dbReference type="GO" id="GO:0008420">
    <property type="term" value="F:RNA polymerase II CTD heptapeptide repeat phosphatase activity"/>
    <property type="evidence" value="ECO:0007669"/>
    <property type="project" value="UniProtKB-UniRule"/>
</dbReference>
<evidence type="ECO:0000256" key="6">
    <source>
        <dbReference type="RuleBase" id="RU366066"/>
    </source>
</evidence>
<dbReference type="NCBIfam" id="TIGR02250">
    <property type="entry name" value="FCP1_euk"/>
    <property type="match status" value="1"/>
</dbReference>
<accession>A0A843TGJ7</accession>
<dbReference type="InterPro" id="IPR023214">
    <property type="entry name" value="HAD_sf"/>
</dbReference>
<dbReference type="InterPro" id="IPR039189">
    <property type="entry name" value="Fcp1"/>
</dbReference>
<evidence type="ECO:0000313" key="8">
    <source>
        <dbReference type="EMBL" id="MQL69366.1"/>
    </source>
</evidence>
<evidence type="ECO:0000259" key="7">
    <source>
        <dbReference type="PROSITE" id="PS50969"/>
    </source>
</evidence>
<keyword evidence="2 6" id="KW-0378">Hydrolase</keyword>
<dbReference type="AlphaFoldDB" id="A0A843TGJ7"/>
<dbReference type="InterPro" id="IPR004274">
    <property type="entry name" value="FCP1_dom"/>
</dbReference>
<protein>
    <recommendedName>
        <fullName evidence="6">RNA polymerase II C-terminal domain phosphatase-like</fullName>
        <ecNumber evidence="6">3.1.3.16</ecNumber>
    </recommendedName>
</protein>
<name>A0A843TGJ7_COLES</name>
<dbReference type="Gene3D" id="3.40.50.1000">
    <property type="entry name" value="HAD superfamily/HAD-like"/>
    <property type="match status" value="1"/>
</dbReference>
<reference evidence="8" key="1">
    <citation type="submission" date="2017-07" db="EMBL/GenBank/DDBJ databases">
        <title>Taro Niue Genome Assembly and Annotation.</title>
        <authorList>
            <person name="Atibalentja N."/>
            <person name="Keating K."/>
            <person name="Fields C.J."/>
        </authorList>
    </citation>
    <scope>NUCLEOTIDE SEQUENCE</scope>
    <source>
        <strain evidence="8">Niue_2</strain>
        <tissue evidence="8">Leaf</tissue>
    </source>
</reference>
<comment type="function">
    <text evidence="6">This promotes the activity of RNA polymerase II.</text>
</comment>
<comment type="subcellular location">
    <subcellularLocation>
        <location evidence="1 6">Nucleus</location>
    </subcellularLocation>
</comment>
<evidence type="ECO:0000313" key="9">
    <source>
        <dbReference type="Proteomes" id="UP000652761"/>
    </source>
</evidence>
<dbReference type="PANTHER" id="PTHR23081">
    <property type="entry name" value="RNA POLYMERASE II CTD PHOSPHATASE"/>
    <property type="match status" value="1"/>
</dbReference>
<dbReference type="Pfam" id="PF03031">
    <property type="entry name" value="NIF"/>
    <property type="match status" value="1"/>
</dbReference>
<proteinExistence type="predicted"/>
<dbReference type="PANTHER" id="PTHR23081:SF36">
    <property type="entry name" value="RNA POLYMERASE II SUBUNIT A C-TERMINAL DOMAIN PHOSPHATASE"/>
    <property type="match status" value="1"/>
</dbReference>
<sequence>MAATTIPRPVLVLDLDNTLLHTIPAVHLAPGEAYLLRRPPPTQPGQQQQMFFDMAATHGYLTKLRPFVRTFLREAGAMYDLRICTMGTRAYAHHMARLLDPDGALFSPSRIVAREDLKEGDRKGLDDVVPGGDVRAVVILDDTVEVWEKHLDNLVPVRPYDYFAGRWRRGKSFAQMRMDEEAEGGLAKALDLLRRAHEMFLDQGAGGDLREVLRRLRKKPELRVPRRC</sequence>
<dbReference type="SUPFAM" id="SSF56784">
    <property type="entry name" value="HAD-like"/>
    <property type="match status" value="1"/>
</dbReference>
<evidence type="ECO:0000256" key="2">
    <source>
        <dbReference type="ARBA" id="ARBA00022801"/>
    </source>
</evidence>
<evidence type="ECO:0000256" key="5">
    <source>
        <dbReference type="ARBA" id="ARBA00048336"/>
    </source>
</evidence>
<feature type="domain" description="FCP1 homology" evidence="7">
    <location>
        <begin position="4"/>
        <end position="193"/>
    </location>
</feature>
<dbReference type="EMBL" id="NMUH01000035">
    <property type="protein sequence ID" value="MQL69366.1"/>
    <property type="molecule type" value="Genomic_DNA"/>
</dbReference>
<dbReference type="CDD" id="cd07521">
    <property type="entry name" value="HAD_FCP1-like"/>
    <property type="match status" value="1"/>
</dbReference>
<evidence type="ECO:0000256" key="3">
    <source>
        <dbReference type="ARBA" id="ARBA00023242"/>
    </source>
</evidence>
<organism evidence="8 9">
    <name type="scientific">Colocasia esculenta</name>
    <name type="common">Wild taro</name>
    <name type="synonym">Arum esculentum</name>
    <dbReference type="NCBI Taxonomy" id="4460"/>
    <lineage>
        <taxon>Eukaryota</taxon>
        <taxon>Viridiplantae</taxon>
        <taxon>Streptophyta</taxon>
        <taxon>Embryophyta</taxon>
        <taxon>Tracheophyta</taxon>
        <taxon>Spermatophyta</taxon>
        <taxon>Magnoliopsida</taxon>
        <taxon>Liliopsida</taxon>
        <taxon>Araceae</taxon>
        <taxon>Aroideae</taxon>
        <taxon>Colocasieae</taxon>
        <taxon>Colocasia</taxon>
    </lineage>
</organism>
<dbReference type="OrthoDB" id="685494at2759"/>
<evidence type="ECO:0000256" key="4">
    <source>
        <dbReference type="ARBA" id="ARBA00047761"/>
    </source>
</evidence>
<dbReference type="SMART" id="SM00577">
    <property type="entry name" value="CPDc"/>
    <property type="match status" value="1"/>
</dbReference>
<dbReference type="InterPro" id="IPR036412">
    <property type="entry name" value="HAD-like_sf"/>
</dbReference>
<dbReference type="EC" id="3.1.3.16" evidence="6"/>
<comment type="catalytic activity">
    <reaction evidence="4 6">
        <text>O-phospho-L-seryl-[protein] + H2O = L-seryl-[protein] + phosphate</text>
        <dbReference type="Rhea" id="RHEA:20629"/>
        <dbReference type="Rhea" id="RHEA-COMP:9863"/>
        <dbReference type="Rhea" id="RHEA-COMP:11604"/>
        <dbReference type="ChEBI" id="CHEBI:15377"/>
        <dbReference type="ChEBI" id="CHEBI:29999"/>
        <dbReference type="ChEBI" id="CHEBI:43474"/>
        <dbReference type="ChEBI" id="CHEBI:83421"/>
        <dbReference type="EC" id="3.1.3.16"/>
    </reaction>
</comment>
<comment type="caution">
    <text evidence="8">The sequence shown here is derived from an EMBL/GenBank/DDBJ whole genome shotgun (WGS) entry which is preliminary data.</text>
</comment>
<gene>
    <name evidence="8" type="ORF">Taro_001636</name>
</gene>